<reference evidence="3" key="1">
    <citation type="submission" date="2013-06" db="EMBL/GenBank/DDBJ databases">
        <authorList>
            <person name="Zhao Q."/>
        </authorList>
    </citation>
    <scope>NUCLEOTIDE SEQUENCE</scope>
    <source>
        <strain evidence="3">cv. W1943</strain>
    </source>
</reference>
<dbReference type="HOGENOM" id="CLU_2254567_0_0_1"/>
<accession>A0A0E0NAH0</accession>
<feature type="compositionally biased region" description="Basic residues" evidence="1">
    <location>
        <begin position="1"/>
        <end position="13"/>
    </location>
</feature>
<feature type="region of interest" description="Disordered" evidence="1">
    <location>
        <begin position="1"/>
        <end position="25"/>
    </location>
</feature>
<sequence length="104" mass="11640">MVSGGRRRAHRRLASLEESPVEAEGVDAWQRQLGSRREVTASEEGSKQVYPVPGELLMAMANLTNLAAKIGKEEETGWAHTFPLVQKKEKQKNTEIKLNSIRKV</sequence>
<dbReference type="Proteomes" id="UP000008022">
    <property type="component" value="Unassembled WGS sequence"/>
</dbReference>
<keyword evidence="3" id="KW-1185">Reference proteome</keyword>
<proteinExistence type="predicted"/>
<evidence type="ECO:0000313" key="3">
    <source>
        <dbReference type="Proteomes" id="UP000008022"/>
    </source>
</evidence>
<evidence type="ECO:0000313" key="2">
    <source>
        <dbReference type="EnsemblPlants" id="ORUFI02G05510.1"/>
    </source>
</evidence>
<dbReference type="Gramene" id="ORUFI02G05510.1">
    <property type="protein sequence ID" value="ORUFI02G05510.1"/>
    <property type="gene ID" value="ORUFI02G05510"/>
</dbReference>
<evidence type="ECO:0000256" key="1">
    <source>
        <dbReference type="SAM" id="MobiDB-lite"/>
    </source>
</evidence>
<protein>
    <submittedName>
        <fullName evidence="2">Uncharacterized protein</fullName>
    </submittedName>
</protein>
<dbReference type="EnsemblPlants" id="ORUFI02G05510.1">
    <property type="protein sequence ID" value="ORUFI02G05510.1"/>
    <property type="gene ID" value="ORUFI02G05510"/>
</dbReference>
<dbReference type="AlphaFoldDB" id="A0A0E0NAH0"/>
<name>A0A0E0NAH0_ORYRU</name>
<organism evidence="2 3">
    <name type="scientific">Oryza rufipogon</name>
    <name type="common">Brownbeard rice</name>
    <name type="synonym">Asian wild rice</name>
    <dbReference type="NCBI Taxonomy" id="4529"/>
    <lineage>
        <taxon>Eukaryota</taxon>
        <taxon>Viridiplantae</taxon>
        <taxon>Streptophyta</taxon>
        <taxon>Embryophyta</taxon>
        <taxon>Tracheophyta</taxon>
        <taxon>Spermatophyta</taxon>
        <taxon>Magnoliopsida</taxon>
        <taxon>Liliopsida</taxon>
        <taxon>Poales</taxon>
        <taxon>Poaceae</taxon>
        <taxon>BOP clade</taxon>
        <taxon>Oryzoideae</taxon>
        <taxon>Oryzeae</taxon>
        <taxon>Oryzinae</taxon>
        <taxon>Oryza</taxon>
    </lineage>
</organism>
<reference evidence="2" key="2">
    <citation type="submission" date="2015-06" db="UniProtKB">
        <authorList>
            <consortium name="EnsemblPlants"/>
        </authorList>
    </citation>
    <scope>IDENTIFICATION</scope>
</reference>